<name>A0ABV7ZNC3_9CORY</name>
<keyword evidence="2" id="KW-1185">Reference proteome</keyword>
<organism evidence="1 2">
    <name type="scientific">Corynebacterium hansenii</name>
    <dbReference type="NCBI Taxonomy" id="394964"/>
    <lineage>
        <taxon>Bacteria</taxon>
        <taxon>Bacillati</taxon>
        <taxon>Actinomycetota</taxon>
        <taxon>Actinomycetes</taxon>
        <taxon>Mycobacteriales</taxon>
        <taxon>Corynebacteriaceae</taxon>
        <taxon>Corynebacterium</taxon>
    </lineage>
</organism>
<evidence type="ECO:0000313" key="1">
    <source>
        <dbReference type="EMBL" id="MFC3849650.1"/>
    </source>
</evidence>
<dbReference type="EMBL" id="JBHRZN010000002">
    <property type="protein sequence ID" value="MFC3849650.1"/>
    <property type="molecule type" value="Genomic_DNA"/>
</dbReference>
<reference evidence="2" key="1">
    <citation type="journal article" date="2019" name="Int. J. Syst. Evol. Microbiol.">
        <title>The Global Catalogue of Microorganisms (GCM) 10K type strain sequencing project: providing services to taxonomists for standard genome sequencing and annotation.</title>
        <authorList>
            <consortium name="The Broad Institute Genomics Platform"/>
            <consortium name="The Broad Institute Genome Sequencing Center for Infectious Disease"/>
            <person name="Wu L."/>
            <person name="Ma J."/>
        </authorList>
    </citation>
    <scope>NUCLEOTIDE SEQUENCE [LARGE SCALE GENOMIC DNA]</scope>
    <source>
        <strain evidence="2">CCUG 53252</strain>
    </source>
</reference>
<proteinExistence type="predicted"/>
<sequence>MRTPSELLEAASALAADGRLWAAADSLMAGFAELGDAADAPDVDSLGRPIRGSSPKLMDRAADYLDLLDNIEADDPDAIAAEVAAATPPRHMRWAQWHALGGQAEIRRGHPGRAVDHLELAAGLFGSDGMVAQEIPLLAQIAMCQLDCDDLPRAEDALNRALAARARDPEAAGKFGPLLDDVAAEIGRRLR</sequence>
<gene>
    <name evidence="1" type="ORF">ACFORJ_05675</name>
</gene>
<dbReference type="Proteomes" id="UP001595751">
    <property type="component" value="Unassembled WGS sequence"/>
</dbReference>
<evidence type="ECO:0000313" key="2">
    <source>
        <dbReference type="Proteomes" id="UP001595751"/>
    </source>
</evidence>
<protein>
    <recommendedName>
        <fullName evidence="3">Tetratricopeptide repeat protein</fullName>
    </recommendedName>
</protein>
<comment type="caution">
    <text evidence="1">The sequence shown here is derived from an EMBL/GenBank/DDBJ whole genome shotgun (WGS) entry which is preliminary data.</text>
</comment>
<dbReference type="RefSeq" id="WP_290288446.1">
    <property type="nucleotide sequence ID" value="NZ_CP047211.1"/>
</dbReference>
<accession>A0ABV7ZNC3</accession>
<evidence type="ECO:0008006" key="3">
    <source>
        <dbReference type="Google" id="ProtNLM"/>
    </source>
</evidence>